<dbReference type="Gene3D" id="3.30.470.20">
    <property type="entry name" value="ATP-grasp fold, B domain"/>
    <property type="match status" value="1"/>
</dbReference>
<dbReference type="SUPFAM" id="SSF56059">
    <property type="entry name" value="Glutathione synthetase ATP-binding domain-like"/>
    <property type="match status" value="1"/>
</dbReference>
<dbReference type="EMBL" id="JBHUOP010000001">
    <property type="protein sequence ID" value="MFD2839389.1"/>
    <property type="molecule type" value="Genomic_DNA"/>
</dbReference>
<accession>A0ABW5XCC4</accession>
<dbReference type="InterPro" id="IPR011761">
    <property type="entry name" value="ATP-grasp"/>
</dbReference>
<dbReference type="RefSeq" id="WP_377464856.1">
    <property type="nucleotide sequence ID" value="NZ_JBHUOP010000001.1"/>
</dbReference>
<comment type="caution">
    <text evidence="3">The sequence shown here is derived from an EMBL/GenBank/DDBJ whole genome shotgun (WGS) entry which is preliminary data.</text>
</comment>
<reference evidence="4" key="1">
    <citation type="journal article" date="2019" name="Int. J. Syst. Evol. Microbiol.">
        <title>The Global Catalogue of Microorganisms (GCM) 10K type strain sequencing project: providing services to taxonomists for standard genome sequencing and annotation.</title>
        <authorList>
            <consortium name="The Broad Institute Genomics Platform"/>
            <consortium name="The Broad Institute Genome Sequencing Center for Infectious Disease"/>
            <person name="Wu L."/>
            <person name="Ma J."/>
        </authorList>
    </citation>
    <scope>NUCLEOTIDE SEQUENCE [LARGE SCALE GENOMIC DNA]</scope>
    <source>
        <strain evidence="4">KCTC 33576</strain>
    </source>
</reference>
<dbReference type="Proteomes" id="UP001597391">
    <property type="component" value="Unassembled WGS sequence"/>
</dbReference>
<feature type="domain" description="ATP-grasp" evidence="2">
    <location>
        <begin position="124"/>
        <end position="326"/>
    </location>
</feature>
<organism evidence="3 4">
    <name type="scientific">Populibacterium corticicola</name>
    <dbReference type="NCBI Taxonomy" id="1812826"/>
    <lineage>
        <taxon>Bacteria</taxon>
        <taxon>Bacillati</taxon>
        <taxon>Actinomycetota</taxon>
        <taxon>Actinomycetes</taxon>
        <taxon>Micrococcales</taxon>
        <taxon>Jonesiaceae</taxon>
        <taxon>Populibacterium</taxon>
    </lineage>
</organism>
<name>A0ABW5XCC4_9MICO</name>
<sequence length="409" mass="45669">MPFADQDFIPVVLGTGLNAYGIARSLHEAFGVRTLALGRFPLPETSHSAIIEVRTSPKLDDEHLVAALTEVAAQYPGKKLLLLPTIEAYTNAVIRHRVELERSFIIPVVDSQLAQELVNKAEFYQTCARLGIDHPRSVIIDESGAQDAHLGENLPFTYPVILKPSDTELYPSLKFEGQKKIYLVSSPAEVRQTAQLIYAGGYTGDLILQEYLAGDERVMRVANTYSDHRGNTRFVSIAQIVLGEHNPKLVGNMNAVVTIDEPELAATLTRLLDSLGYVGAANFDIMFDRATQSNKLLELNVRQGAASYYATASGHNLPAQYVRDLIYGEELPYTVTTTPVLWRNAPLSVIRRFVPTPLRGLVKTGRRNRTAHTLWYRKDLNPKRIIANLKHELRTGRNVIANEKFRINK</sequence>
<gene>
    <name evidence="3" type="ORF">ACFSYH_02225</name>
</gene>
<keyword evidence="4" id="KW-1185">Reference proteome</keyword>
<evidence type="ECO:0000313" key="4">
    <source>
        <dbReference type="Proteomes" id="UP001597391"/>
    </source>
</evidence>
<protein>
    <recommendedName>
        <fullName evidence="2">ATP-grasp domain-containing protein</fullName>
    </recommendedName>
</protein>
<proteinExistence type="predicted"/>
<keyword evidence="1" id="KW-0547">Nucleotide-binding</keyword>
<evidence type="ECO:0000256" key="1">
    <source>
        <dbReference type="PROSITE-ProRule" id="PRU00409"/>
    </source>
</evidence>
<keyword evidence="1" id="KW-0067">ATP-binding</keyword>
<evidence type="ECO:0000313" key="3">
    <source>
        <dbReference type="EMBL" id="MFD2839389.1"/>
    </source>
</evidence>
<dbReference type="PROSITE" id="PS50975">
    <property type="entry name" value="ATP_GRASP"/>
    <property type="match status" value="1"/>
</dbReference>
<evidence type="ECO:0000259" key="2">
    <source>
        <dbReference type="PROSITE" id="PS50975"/>
    </source>
</evidence>